<keyword evidence="4" id="KW-1185">Reference proteome</keyword>
<reference evidence="1 3" key="2">
    <citation type="submission" date="2020-03" db="EMBL/GenBank/DDBJ databases">
        <title>Genomic Encyclopedia of Type Strains, Phase IV (KMG-IV): sequencing the most valuable type-strain genomes for metagenomic binning, comparative biology and taxonomic classification.</title>
        <authorList>
            <person name="Goeker M."/>
        </authorList>
    </citation>
    <scope>NUCLEOTIDE SEQUENCE [LARGE SCALE GENOMIC DNA]</scope>
    <source>
        <strain evidence="1 3">DSM 105722</strain>
    </source>
</reference>
<dbReference type="Proteomes" id="UP000576368">
    <property type="component" value="Unassembled WGS sequence"/>
</dbReference>
<proteinExistence type="predicted"/>
<dbReference type="Proteomes" id="UP001302374">
    <property type="component" value="Chromosome"/>
</dbReference>
<gene>
    <name evidence="2" type="ORF">F1644_14795</name>
    <name evidence="1" type="ORF">GGR15_001368</name>
</gene>
<organism evidence="1 3">
    <name type="scientific">Butyricimonas paravirosa</name>
    <dbReference type="NCBI Taxonomy" id="1472417"/>
    <lineage>
        <taxon>Bacteria</taxon>
        <taxon>Pseudomonadati</taxon>
        <taxon>Bacteroidota</taxon>
        <taxon>Bacteroidia</taxon>
        <taxon>Bacteroidales</taxon>
        <taxon>Odoribacteraceae</taxon>
        <taxon>Butyricimonas</taxon>
    </lineage>
</organism>
<name>A0A7X5YC99_9BACT</name>
<reference evidence="2 4" key="1">
    <citation type="submission" date="2019-09" db="EMBL/GenBank/DDBJ databases">
        <title>Butyricimonas paravirosa DSM 105722 (=214-4 = JCM 18677 = CCUG 65563).</title>
        <authorList>
            <person name="Le Roy T."/>
            <person name="Cani P.D."/>
        </authorList>
    </citation>
    <scope>NUCLEOTIDE SEQUENCE [LARGE SCALE GENOMIC DNA]</scope>
    <source>
        <strain evidence="2 4">DSM 105722</strain>
    </source>
</reference>
<evidence type="ECO:0000313" key="1">
    <source>
        <dbReference type="EMBL" id="NJC17753.1"/>
    </source>
</evidence>
<evidence type="ECO:0000313" key="3">
    <source>
        <dbReference type="Proteomes" id="UP000576368"/>
    </source>
</evidence>
<evidence type="ECO:0000313" key="4">
    <source>
        <dbReference type="Proteomes" id="UP001302374"/>
    </source>
</evidence>
<dbReference type="EMBL" id="JAATLI010000004">
    <property type="protein sequence ID" value="NJC17753.1"/>
    <property type="molecule type" value="Genomic_DNA"/>
</dbReference>
<dbReference type="RefSeq" id="WP_118303503.1">
    <property type="nucleotide sequence ID" value="NZ_BMPA01000004.1"/>
</dbReference>
<dbReference type="EMBL" id="CP043839">
    <property type="protein sequence ID" value="WOF13453.1"/>
    <property type="molecule type" value="Genomic_DNA"/>
</dbReference>
<accession>A0A7X5YC99</accession>
<evidence type="ECO:0000313" key="2">
    <source>
        <dbReference type="EMBL" id="WOF13453.1"/>
    </source>
</evidence>
<dbReference type="AlphaFoldDB" id="A0A7X5YC99"/>
<sequence>MKEEIVAWLKSGCNLGKGVALYLQYGDNARFKKMLRLDPGKNFLKLKLLLCRLAGLEETNYSGVIREMERDRFREMYSFLSDRDCPNELKILAADKITTYWRIVELHEKIFRCGSVEDCLAVSFELVNTFIEDYRIKQELDYYKNHHGVLGKHRIFESQSRVDKMRKMSVKELIRKEKQLRDNIWRVKSEIAKGDKPYLLHDREQRLKEREKELELVTRMLDE</sequence>
<protein>
    <submittedName>
        <fullName evidence="1">Uncharacterized protein</fullName>
    </submittedName>
</protein>
<dbReference type="GeneID" id="86892585"/>